<evidence type="ECO:0000256" key="3">
    <source>
        <dbReference type="ARBA" id="ARBA00022475"/>
    </source>
</evidence>
<dbReference type="EMBL" id="CP044232">
    <property type="protein sequence ID" value="QEW03061.1"/>
    <property type="molecule type" value="Genomic_DNA"/>
</dbReference>
<evidence type="ECO:0000256" key="6">
    <source>
        <dbReference type="ARBA" id="ARBA00023136"/>
    </source>
</evidence>
<organism evidence="9 10">
    <name type="scientific">Microbacterium lushaniae</name>
    <dbReference type="NCBI Taxonomy" id="2614639"/>
    <lineage>
        <taxon>Bacteria</taxon>
        <taxon>Bacillati</taxon>
        <taxon>Actinomycetota</taxon>
        <taxon>Actinomycetes</taxon>
        <taxon>Micrococcales</taxon>
        <taxon>Microbacteriaceae</taxon>
        <taxon>Microbacterium</taxon>
    </lineage>
</organism>
<evidence type="ECO:0000313" key="10">
    <source>
        <dbReference type="Proteomes" id="UP000325516"/>
    </source>
</evidence>
<dbReference type="KEGG" id="mlz:F6J85_08055"/>
<keyword evidence="4 7" id="KW-0812">Transmembrane</keyword>
<keyword evidence="6 7" id="KW-0472">Membrane</keyword>
<dbReference type="CDD" id="cd06261">
    <property type="entry name" value="TM_PBP2"/>
    <property type="match status" value="1"/>
</dbReference>
<feature type="transmembrane region" description="Helical" evidence="7">
    <location>
        <begin position="133"/>
        <end position="154"/>
    </location>
</feature>
<dbReference type="PANTHER" id="PTHR43744:SF12">
    <property type="entry name" value="ABC TRANSPORTER PERMEASE PROTEIN MG189-RELATED"/>
    <property type="match status" value="1"/>
</dbReference>
<sequence length="302" mass="33568">MSVGLAAPVLAEPGPPAPQPEVSIPPRRPWAQRIGRVLAAVLKVALLAGFIAPFLWMLSTSLQTSAESSSFPITLIPEVPQFGNYVEAMTSGPFLTYFRNSVIVTVSILVIQLALMIPAAYAFAVYDFRFKNILFGMVLLAFMIPGQVTFIPVYLMMAEWGLIQTLLPQIIPAMTNAFGVFLLRQYFMQIPREIIEAARLDNASEWRIMLRIMVPMSIPALATVVLFSFVSHWNDYFWPLVMTDSAAVRPLPIGIAMLRESEGISQWNIIMAGNVVLVVPILIVYFFAAKHIIRAFAYSGIK</sequence>
<feature type="transmembrane region" description="Helical" evidence="7">
    <location>
        <begin position="37"/>
        <end position="58"/>
    </location>
</feature>
<dbReference type="RefSeq" id="WP_150924556.1">
    <property type="nucleotide sequence ID" value="NZ_CP044232.1"/>
</dbReference>
<evidence type="ECO:0000256" key="1">
    <source>
        <dbReference type="ARBA" id="ARBA00004651"/>
    </source>
</evidence>
<comment type="similarity">
    <text evidence="7">Belongs to the binding-protein-dependent transport system permease family.</text>
</comment>
<dbReference type="GO" id="GO:0005886">
    <property type="term" value="C:plasma membrane"/>
    <property type="evidence" value="ECO:0007669"/>
    <property type="project" value="UniProtKB-SubCell"/>
</dbReference>
<reference evidence="10" key="1">
    <citation type="submission" date="2019-09" db="EMBL/GenBank/DDBJ databases">
        <title>Mumia zhuanghuii sp. nov. isolated from the intestinal contents of plateau pika (Ochotona curzoniae) in the Qinghai-Tibet plateau of China.</title>
        <authorList>
            <person name="Tian Z."/>
        </authorList>
    </citation>
    <scope>NUCLEOTIDE SEQUENCE [LARGE SCALE GENOMIC DNA]</scope>
    <source>
        <strain evidence="10">L-031</strain>
    </source>
</reference>
<dbReference type="Proteomes" id="UP000325516">
    <property type="component" value="Chromosome"/>
</dbReference>
<feature type="domain" description="ABC transmembrane type-1" evidence="8">
    <location>
        <begin position="98"/>
        <end position="288"/>
    </location>
</feature>
<feature type="transmembrane region" description="Helical" evidence="7">
    <location>
        <begin position="208"/>
        <end position="230"/>
    </location>
</feature>
<gene>
    <name evidence="9" type="ORF">F6J85_08055</name>
</gene>
<dbReference type="PANTHER" id="PTHR43744">
    <property type="entry name" value="ABC TRANSPORTER PERMEASE PROTEIN MG189-RELATED-RELATED"/>
    <property type="match status" value="1"/>
</dbReference>
<keyword evidence="10" id="KW-1185">Reference proteome</keyword>
<dbReference type="PROSITE" id="PS50928">
    <property type="entry name" value="ABC_TM1"/>
    <property type="match status" value="1"/>
</dbReference>
<keyword evidence="2 7" id="KW-0813">Transport</keyword>
<name>A0A5J6L3U8_9MICO</name>
<dbReference type="InterPro" id="IPR035906">
    <property type="entry name" value="MetI-like_sf"/>
</dbReference>
<dbReference type="GO" id="GO:0055085">
    <property type="term" value="P:transmembrane transport"/>
    <property type="evidence" value="ECO:0007669"/>
    <property type="project" value="InterPro"/>
</dbReference>
<feature type="transmembrane region" description="Helical" evidence="7">
    <location>
        <begin position="166"/>
        <end position="187"/>
    </location>
</feature>
<feature type="transmembrane region" description="Helical" evidence="7">
    <location>
        <begin position="267"/>
        <end position="288"/>
    </location>
</feature>
<keyword evidence="3" id="KW-1003">Cell membrane</keyword>
<keyword evidence="5 7" id="KW-1133">Transmembrane helix</keyword>
<evidence type="ECO:0000256" key="7">
    <source>
        <dbReference type="RuleBase" id="RU363032"/>
    </source>
</evidence>
<protein>
    <submittedName>
        <fullName evidence="9">Carbohydrate ABC transporter permease</fullName>
    </submittedName>
</protein>
<accession>A0A5J6L3U8</accession>
<evidence type="ECO:0000256" key="4">
    <source>
        <dbReference type="ARBA" id="ARBA00022692"/>
    </source>
</evidence>
<evidence type="ECO:0000313" key="9">
    <source>
        <dbReference type="EMBL" id="QEW03061.1"/>
    </source>
</evidence>
<evidence type="ECO:0000256" key="2">
    <source>
        <dbReference type="ARBA" id="ARBA00022448"/>
    </source>
</evidence>
<dbReference type="Gene3D" id="1.10.3720.10">
    <property type="entry name" value="MetI-like"/>
    <property type="match status" value="1"/>
</dbReference>
<dbReference type="Pfam" id="PF00528">
    <property type="entry name" value="BPD_transp_1"/>
    <property type="match status" value="1"/>
</dbReference>
<comment type="subcellular location">
    <subcellularLocation>
        <location evidence="1 7">Cell membrane</location>
        <topology evidence="1 7">Multi-pass membrane protein</topology>
    </subcellularLocation>
</comment>
<dbReference type="AlphaFoldDB" id="A0A5J6L3U8"/>
<proteinExistence type="inferred from homology"/>
<dbReference type="SUPFAM" id="SSF161098">
    <property type="entry name" value="MetI-like"/>
    <property type="match status" value="1"/>
</dbReference>
<feature type="transmembrane region" description="Helical" evidence="7">
    <location>
        <begin position="102"/>
        <end position="126"/>
    </location>
</feature>
<evidence type="ECO:0000259" key="8">
    <source>
        <dbReference type="PROSITE" id="PS50928"/>
    </source>
</evidence>
<evidence type="ECO:0000256" key="5">
    <source>
        <dbReference type="ARBA" id="ARBA00022989"/>
    </source>
</evidence>
<dbReference type="InterPro" id="IPR000515">
    <property type="entry name" value="MetI-like"/>
</dbReference>